<sequence length="76" mass="8461">MNCTGVHTLQFIFRAGQKPPLILVAKAEASFPCKGGKFMMRKNNMRKAGVKMRRSRRSFLSPARGTSGGIQCSMKR</sequence>
<accession>A0A2K5Q793</accession>
<proteinExistence type="predicted"/>
<organism evidence="2 3">
    <name type="scientific">Cebus imitator</name>
    <name type="common">Panamanian white-faced capuchin</name>
    <name type="synonym">Cebus capucinus imitator</name>
    <dbReference type="NCBI Taxonomy" id="2715852"/>
    <lineage>
        <taxon>Eukaryota</taxon>
        <taxon>Metazoa</taxon>
        <taxon>Chordata</taxon>
        <taxon>Craniata</taxon>
        <taxon>Vertebrata</taxon>
        <taxon>Euteleostomi</taxon>
        <taxon>Mammalia</taxon>
        <taxon>Eutheria</taxon>
        <taxon>Euarchontoglires</taxon>
        <taxon>Primates</taxon>
        <taxon>Haplorrhini</taxon>
        <taxon>Platyrrhini</taxon>
        <taxon>Cebidae</taxon>
        <taxon>Cebinae</taxon>
        <taxon>Cebus</taxon>
    </lineage>
</organism>
<feature type="compositionally biased region" description="Basic residues" evidence="1">
    <location>
        <begin position="47"/>
        <end position="57"/>
    </location>
</feature>
<dbReference type="GeneTree" id="ENSGT00390000010780"/>
<reference evidence="2" key="2">
    <citation type="submission" date="2025-09" db="UniProtKB">
        <authorList>
            <consortium name="Ensembl"/>
        </authorList>
    </citation>
    <scope>IDENTIFICATION</scope>
</reference>
<evidence type="ECO:0000313" key="2">
    <source>
        <dbReference type="Ensembl" id="ENSCCAP00000011740.1"/>
    </source>
</evidence>
<protein>
    <submittedName>
        <fullName evidence="2">Uncharacterized protein</fullName>
    </submittedName>
</protein>
<dbReference type="OMA" id="TSRKFMM"/>
<dbReference type="Ensembl" id="ENSCCAT00000029149.1">
    <property type="protein sequence ID" value="ENSCCAP00000011740.1"/>
    <property type="gene ID" value="ENSCCAG00000023635.1"/>
</dbReference>
<evidence type="ECO:0000256" key="1">
    <source>
        <dbReference type="SAM" id="MobiDB-lite"/>
    </source>
</evidence>
<keyword evidence="3" id="KW-1185">Reference proteome</keyword>
<dbReference type="AlphaFoldDB" id="A0A2K5Q793"/>
<dbReference type="Proteomes" id="UP000233040">
    <property type="component" value="Unassembled WGS sequence"/>
</dbReference>
<name>A0A2K5Q793_CEBIM</name>
<feature type="region of interest" description="Disordered" evidence="1">
    <location>
        <begin position="47"/>
        <end position="76"/>
    </location>
</feature>
<reference evidence="2" key="1">
    <citation type="submission" date="2025-08" db="UniProtKB">
        <authorList>
            <consortium name="Ensembl"/>
        </authorList>
    </citation>
    <scope>IDENTIFICATION</scope>
</reference>
<evidence type="ECO:0000313" key="3">
    <source>
        <dbReference type="Proteomes" id="UP000233040"/>
    </source>
</evidence>